<reference evidence="6 7" key="1">
    <citation type="submission" date="2018-10" db="EMBL/GenBank/DDBJ databases">
        <authorList>
            <person name="Chen W.-M."/>
        </authorList>
    </citation>
    <scope>NUCLEOTIDE SEQUENCE [LARGE SCALE GENOMIC DNA]</scope>
    <source>
        <strain evidence="6 7">THS-13</strain>
    </source>
</reference>
<organism evidence="6 7">
    <name type="scientific">Stagnimonas aquatica</name>
    <dbReference type="NCBI Taxonomy" id="2689987"/>
    <lineage>
        <taxon>Bacteria</taxon>
        <taxon>Pseudomonadati</taxon>
        <taxon>Pseudomonadota</taxon>
        <taxon>Gammaproteobacteria</taxon>
        <taxon>Nevskiales</taxon>
        <taxon>Nevskiaceae</taxon>
        <taxon>Stagnimonas</taxon>
    </lineage>
</organism>
<evidence type="ECO:0000256" key="3">
    <source>
        <dbReference type="ARBA" id="ARBA00023163"/>
    </source>
</evidence>
<dbReference type="InterPro" id="IPR050109">
    <property type="entry name" value="HTH-type_TetR-like_transc_reg"/>
</dbReference>
<evidence type="ECO:0000313" key="6">
    <source>
        <dbReference type="EMBL" id="ROH93718.1"/>
    </source>
</evidence>
<dbReference type="AlphaFoldDB" id="A0A3N0VP15"/>
<dbReference type="PANTHER" id="PTHR30055:SF230">
    <property type="entry name" value="TRANSCRIPTIONAL REGULATORY PROTEIN (PROBABLY TETR-FAMILY)-RELATED"/>
    <property type="match status" value="1"/>
</dbReference>
<keyword evidence="2 4" id="KW-0238">DNA-binding</keyword>
<dbReference type="PRINTS" id="PR00455">
    <property type="entry name" value="HTHTETR"/>
</dbReference>
<dbReference type="PROSITE" id="PS01081">
    <property type="entry name" value="HTH_TETR_1"/>
    <property type="match status" value="1"/>
</dbReference>
<dbReference type="Proteomes" id="UP000282106">
    <property type="component" value="Unassembled WGS sequence"/>
</dbReference>
<sequence>MFPMRHSPHFRAVLATPANDPGRWRRFPAPRQRVNVPASYLRQAAATMANAKPAVPRPRGRAVEQAILKATLQILTEDGYTALTIDRVAATARASKTTIYRRWATKEHLVLAVFAELPVAEPVAGPSLEADLITLFGQFTRIMENSPLRGVLPNLTAECINNPELSAALIQVNEQRRAPIRQVLRHAITRGELPADADIELAIDVIQGAISIRLYFLLDRLSEDWIQGLVRLLLKGIGQGRGTGKTKR</sequence>
<dbReference type="InterPro" id="IPR009057">
    <property type="entry name" value="Homeodomain-like_sf"/>
</dbReference>
<dbReference type="Gene3D" id="1.10.10.60">
    <property type="entry name" value="Homeodomain-like"/>
    <property type="match status" value="1"/>
</dbReference>
<dbReference type="Pfam" id="PF16859">
    <property type="entry name" value="TetR_C_11"/>
    <property type="match status" value="1"/>
</dbReference>
<keyword evidence="1" id="KW-0805">Transcription regulation</keyword>
<dbReference type="GO" id="GO:0000976">
    <property type="term" value="F:transcription cis-regulatory region binding"/>
    <property type="evidence" value="ECO:0007669"/>
    <property type="project" value="TreeGrafter"/>
</dbReference>
<dbReference type="Gene3D" id="1.10.357.10">
    <property type="entry name" value="Tetracycline Repressor, domain 2"/>
    <property type="match status" value="1"/>
</dbReference>
<accession>A0A3N0VP15</accession>
<dbReference type="PANTHER" id="PTHR30055">
    <property type="entry name" value="HTH-TYPE TRANSCRIPTIONAL REGULATOR RUTR"/>
    <property type="match status" value="1"/>
</dbReference>
<gene>
    <name evidence="6" type="ORF">ED208_04125</name>
</gene>
<dbReference type="InterPro" id="IPR023772">
    <property type="entry name" value="DNA-bd_HTH_TetR-type_CS"/>
</dbReference>
<dbReference type="GO" id="GO:0003700">
    <property type="term" value="F:DNA-binding transcription factor activity"/>
    <property type="evidence" value="ECO:0007669"/>
    <property type="project" value="TreeGrafter"/>
</dbReference>
<evidence type="ECO:0000256" key="2">
    <source>
        <dbReference type="ARBA" id="ARBA00023125"/>
    </source>
</evidence>
<dbReference type="InterPro" id="IPR036271">
    <property type="entry name" value="Tet_transcr_reg_TetR-rel_C_sf"/>
</dbReference>
<evidence type="ECO:0000313" key="7">
    <source>
        <dbReference type="Proteomes" id="UP000282106"/>
    </source>
</evidence>
<feature type="DNA-binding region" description="H-T-H motif" evidence="4">
    <location>
        <begin position="84"/>
        <end position="103"/>
    </location>
</feature>
<protein>
    <submittedName>
        <fullName evidence="6">TetR/AcrR family transcriptional regulator</fullName>
    </submittedName>
</protein>
<dbReference type="InParanoid" id="A0A3N0VP15"/>
<comment type="caution">
    <text evidence="6">The sequence shown here is derived from an EMBL/GenBank/DDBJ whole genome shotgun (WGS) entry which is preliminary data.</text>
</comment>
<evidence type="ECO:0000256" key="1">
    <source>
        <dbReference type="ARBA" id="ARBA00023015"/>
    </source>
</evidence>
<keyword evidence="7" id="KW-1185">Reference proteome</keyword>
<dbReference type="PROSITE" id="PS50977">
    <property type="entry name" value="HTH_TETR_2"/>
    <property type="match status" value="1"/>
</dbReference>
<dbReference type="EMBL" id="RJVO01000001">
    <property type="protein sequence ID" value="ROH93718.1"/>
    <property type="molecule type" value="Genomic_DNA"/>
</dbReference>
<feature type="domain" description="HTH tetR-type" evidence="5">
    <location>
        <begin position="61"/>
        <end position="121"/>
    </location>
</feature>
<name>A0A3N0VP15_9GAMM</name>
<evidence type="ECO:0000256" key="4">
    <source>
        <dbReference type="PROSITE-ProRule" id="PRU00335"/>
    </source>
</evidence>
<dbReference type="Pfam" id="PF00440">
    <property type="entry name" value="TetR_N"/>
    <property type="match status" value="1"/>
</dbReference>
<dbReference type="InterPro" id="IPR011075">
    <property type="entry name" value="TetR_C"/>
</dbReference>
<proteinExistence type="predicted"/>
<dbReference type="SUPFAM" id="SSF48498">
    <property type="entry name" value="Tetracyclin repressor-like, C-terminal domain"/>
    <property type="match status" value="1"/>
</dbReference>
<dbReference type="SUPFAM" id="SSF46689">
    <property type="entry name" value="Homeodomain-like"/>
    <property type="match status" value="1"/>
</dbReference>
<dbReference type="InterPro" id="IPR001647">
    <property type="entry name" value="HTH_TetR"/>
</dbReference>
<keyword evidence="3" id="KW-0804">Transcription</keyword>
<evidence type="ECO:0000259" key="5">
    <source>
        <dbReference type="PROSITE" id="PS50977"/>
    </source>
</evidence>